<keyword evidence="3" id="KW-1185">Reference proteome</keyword>
<dbReference type="AlphaFoldDB" id="A0AAV3YG72"/>
<organism evidence="2 3">
    <name type="scientific">Plakobranchus ocellatus</name>
    <dbReference type="NCBI Taxonomy" id="259542"/>
    <lineage>
        <taxon>Eukaryota</taxon>
        <taxon>Metazoa</taxon>
        <taxon>Spiralia</taxon>
        <taxon>Lophotrochozoa</taxon>
        <taxon>Mollusca</taxon>
        <taxon>Gastropoda</taxon>
        <taxon>Heterobranchia</taxon>
        <taxon>Euthyneura</taxon>
        <taxon>Panpulmonata</taxon>
        <taxon>Sacoglossa</taxon>
        <taxon>Placobranchoidea</taxon>
        <taxon>Plakobranchidae</taxon>
        <taxon>Plakobranchus</taxon>
    </lineage>
</organism>
<feature type="compositionally biased region" description="Basic and acidic residues" evidence="1">
    <location>
        <begin position="67"/>
        <end position="81"/>
    </location>
</feature>
<comment type="caution">
    <text evidence="2">The sequence shown here is derived from an EMBL/GenBank/DDBJ whole genome shotgun (WGS) entry which is preliminary data.</text>
</comment>
<evidence type="ECO:0000313" key="2">
    <source>
        <dbReference type="EMBL" id="GFN81402.1"/>
    </source>
</evidence>
<evidence type="ECO:0000256" key="1">
    <source>
        <dbReference type="SAM" id="MobiDB-lite"/>
    </source>
</evidence>
<reference evidence="2 3" key="1">
    <citation type="journal article" date="2021" name="Elife">
        <title>Chloroplast acquisition without the gene transfer in kleptoplastic sea slugs, Plakobranchus ocellatus.</title>
        <authorList>
            <person name="Maeda T."/>
            <person name="Takahashi S."/>
            <person name="Yoshida T."/>
            <person name="Shimamura S."/>
            <person name="Takaki Y."/>
            <person name="Nagai Y."/>
            <person name="Toyoda A."/>
            <person name="Suzuki Y."/>
            <person name="Arimoto A."/>
            <person name="Ishii H."/>
            <person name="Satoh N."/>
            <person name="Nishiyama T."/>
            <person name="Hasebe M."/>
            <person name="Maruyama T."/>
            <person name="Minagawa J."/>
            <person name="Obokata J."/>
            <person name="Shigenobu S."/>
        </authorList>
    </citation>
    <scope>NUCLEOTIDE SEQUENCE [LARGE SCALE GENOMIC DNA]</scope>
</reference>
<feature type="compositionally biased region" description="Basic and acidic residues" evidence="1">
    <location>
        <begin position="89"/>
        <end position="101"/>
    </location>
</feature>
<proteinExistence type="predicted"/>
<sequence length="295" mass="34276">MARSDPLNLSRDDDRGLRTVHWRQSWTSSRDFRSFQALRQAGAPVAWLEAATAKFLQILGRPASHPEICRDRGKDRKRGREEEEEEQEKGEKDREKEKKKEEEEEEEKEKEQAKKSKSKKKKSCQGIYPRILHFLLVPNPTSPKSRDALRKRRLNEGRHNMARCKDGMLVIESNLPQGTEFDDFPEQDIKLNPMLSEKFCALLIQLSKKTEENKTLCATDAFVRLYLELLVEVRKHAWFSVYLISRGLDGAKLSEFIFTQLQNVSISSLKPIGAFQLATDWLSVRPHPHYEEGRL</sequence>
<name>A0AAV3YG72_9GAST</name>
<accession>A0AAV3YG72</accession>
<dbReference type="EMBL" id="BLXT01000924">
    <property type="protein sequence ID" value="GFN81402.1"/>
    <property type="molecule type" value="Genomic_DNA"/>
</dbReference>
<protein>
    <submittedName>
        <fullName evidence="2">Uncharacterized protein</fullName>
    </submittedName>
</protein>
<gene>
    <name evidence="2" type="ORF">PoB_000790800</name>
</gene>
<dbReference type="Proteomes" id="UP000735302">
    <property type="component" value="Unassembled WGS sequence"/>
</dbReference>
<feature type="region of interest" description="Disordered" evidence="1">
    <location>
        <begin position="65"/>
        <end position="124"/>
    </location>
</feature>
<evidence type="ECO:0000313" key="3">
    <source>
        <dbReference type="Proteomes" id="UP000735302"/>
    </source>
</evidence>